<sequence>MDCDKYEIFPLEIWLRILHYSPISVHASMSEVSSTFRDVARRRLYHTLVIGDEDGSLGITGDDPTLDDATWVKSPQRFLESHSGHQDWKSYVRRVYVQCDLDKFEGILRGRPVLVLGPEVEVETEYSNAISAYEAEDTLIRKIGSLFTDSNSMSGLNFCHTIMTGAGAPFWQPNPPACGVTSLTMSMLDESEYESWETLMEIFRMPTLRFLEIMGWDDTARPIEDDFHDPGISNVTHLMLTHGRKTFRGFGSNLAYQHMTRKDSDLGDWGDVSIQEAVDTIQPLKDTLLELDFDPGDSRNWTEPMEPLQSRAFSNFTKLQRLNAPLGIFADSMASMRSHPTHVFHTNFPSSLEKLTLDIMYEGPLNYVLERAETERRVRSDGTINQGGEWVRIEDLPCRIGSSEPFSDDQSHEMFAELAQLAEHRSSHPALSEIRLLGYAYQWLDCEHIQLHARVIEQSGITVIVDQKEESSRSLIGSALADERRTAGLEDFDDDD</sequence>
<reference evidence="1 2" key="1">
    <citation type="submission" date="2018-10" db="EMBL/GenBank/DDBJ databases">
        <title>Fifty Aureobasidium pullulans genomes reveal a recombining polyextremotolerant generalist.</title>
        <authorList>
            <person name="Gostincar C."/>
            <person name="Turk M."/>
            <person name="Zajc J."/>
            <person name="Gunde-Cimerman N."/>
        </authorList>
    </citation>
    <scope>NUCLEOTIDE SEQUENCE [LARGE SCALE GENOMIC DNA]</scope>
    <source>
        <strain evidence="1 2">EXF-10081</strain>
    </source>
</reference>
<evidence type="ECO:0000313" key="1">
    <source>
        <dbReference type="EMBL" id="THX35295.1"/>
    </source>
</evidence>
<dbReference type="Proteomes" id="UP000310374">
    <property type="component" value="Unassembled WGS sequence"/>
</dbReference>
<protein>
    <recommendedName>
        <fullName evidence="3">F-box domain-containing protein</fullName>
    </recommendedName>
</protein>
<comment type="caution">
    <text evidence="1">The sequence shown here is derived from an EMBL/GenBank/DDBJ whole genome shotgun (WGS) entry which is preliminary data.</text>
</comment>
<proteinExistence type="predicted"/>
<evidence type="ECO:0008006" key="3">
    <source>
        <dbReference type="Google" id="ProtNLM"/>
    </source>
</evidence>
<dbReference type="EMBL" id="QZAT01000002">
    <property type="protein sequence ID" value="THX35295.1"/>
    <property type="molecule type" value="Genomic_DNA"/>
</dbReference>
<name>A0AB74K956_AURPU</name>
<dbReference type="AlphaFoldDB" id="A0AB74K956"/>
<gene>
    <name evidence="1" type="ORF">D6D12_00203</name>
</gene>
<evidence type="ECO:0000313" key="2">
    <source>
        <dbReference type="Proteomes" id="UP000310374"/>
    </source>
</evidence>
<organism evidence="1 2">
    <name type="scientific">Aureobasidium pullulans</name>
    <name type="common">Black yeast</name>
    <name type="synonym">Pullularia pullulans</name>
    <dbReference type="NCBI Taxonomy" id="5580"/>
    <lineage>
        <taxon>Eukaryota</taxon>
        <taxon>Fungi</taxon>
        <taxon>Dikarya</taxon>
        <taxon>Ascomycota</taxon>
        <taxon>Pezizomycotina</taxon>
        <taxon>Dothideomycetes</taxon>
        <taxon>Dothideomycetidae</taxon>
        <taxon>Dothideales</taxon>
        <taxon>Saccotheciaceae</taxon>
        <taxon>Aureobasidium</taxon>
    </lineage>
</organism>
<accession>A0AB74K956</accession>